<comment type="caution">
    <text evidence="1">The sequence shown here is derived from an EMBL/GenBank/DDBJ whole genome shotgun (WGS) entry which is preliminary data.</text>
</comment>
<dbReference type="Proteomes" id="UP000602050">
    <property type="component" value="Unassembled WGS sequence"/>
</dbReference>
<dbReference type="AlphaFoldDB" id="A0A8J2ZQB4"/>
<evidence type="ECO:0000313" key="1">
    <source>
        <dbReference type="EMBL" id="GGH72718.1"/>
    </source>
</evidence>
<gene>
    <name evidence="1" type="ORF">GCM10010978_09900</name>
</gene>
<proteinExistence type="predicted"/>
<accession>A0A8J2ZQB4</accession>
<evidence type="ECO:0000313" key="2">
    <source>
        <dbReference type="Proteomes" id="UP000602050"/>
    </source>
</evidence>
<dbReference type="RefSeq" id="WP_188391271.1">
    <property type="nucleotide sequence ID" value="NZ_BMEV01000013.1"/>
</dbReference>
<reference evidence="1" key="2">
    <citation type="submission" date="2020-09" db="EMBL/GenBank/DDBJ databases">
        <authorList>
            <person name="Sun Q."/>
            <person name="Zhou Y."/>
        </authorList>
    </citation>
    <scope>NUCLEOTIDE SEQUENCE</scope>
    <source>
        <strain evidence="1">CGMCC 1.12360</strain>
    </source>
</reference>
<organism evidence="1 2">
    <name type="scientific">Compostibacillus humi</name>
    <dbReference type="NCBI Taxonomy" id="1245525"/>
    <lineage>
        <taxon>Bacteria</taxon>
        <taxon>Bacillati</taxon>
        <taxon>Bacillota</taxon>
        <taxon>Bacilli</taxon>
        <taxon>Bacillales</taxon>
        <taxon>Bacillaceae</taxon>
        <taxon>Compostibacillus</taxon>
    </lineage>
</organism>
<sequence>MRLPKLKGVKVIDKGDKPRYQDSDVWEKSSDIVVYNLYEQDWCDLKAEGLTHIFDDDKAEFDRRKVAFYGGKGKLAKKYKAYAITWGNEVGLGIEEYDGDETLSIASIYLNPRPSNKELFDIAARHVIEGLESGEYTLLRVTNPIRAKYQWIQRYNGQIFVKREPSAHMPFIQARLLAQDALQRKTTIIEKFGGGLTYKHKLPGKGGE</sequence>
<reference evidence="1" key="1">
    <citation type="journal article" date="2014" name="Int. J. Syst. Evol. Microbiol.">
        <title>Complete genome sequence of Corynebacterium casei LMG S-19264T (=DSM 44701T), isolated from a smear-ripened cheese.</title>
        <authorList>
            <consortium name="US DOE Joint Genome Institute (JGI-PGF)"/>
            <person name="Walter F."/>
            <person name="Albersmeier A."/>
            <person name="Kalinowski J."/>
            <person name="Ruckert C."/>
        </authorList>
    </citation>
    <scope>NUCLEOTIDE SEQUENCE</scope>
    <source>
        <strain evidence="1">CGMCC 1.12360</strain>
    </source>
</reference>
<dbReference type="EMBL" id="BMEV01000013">
    <property type="protein sequence ID" value="GGH72718.1"/>
    <property type="molecule type" value="Genomic_DNA"/>
</dbReference>
<protein>
    <submittedName>
        <fullName evidence="1">Uncharacterized protein</fullName>
    </submittedName>
</protein>
<keyword evidence="2" id="KW-1185">Reference proteome</keyword>
<name>A0A8J2ZQB4_9BACI</name>